<dbReference type="Gene3D" id="2.70.220.10">
    <property type="entry name" value="Ganglioside GM2 activator"/>
    <property type="match status" value="1"/>
</dbReference>
<name>A0A8R2NKR8_ACYPI</name>
<reference evidence="2" key="2">
    <citation type="submission" date="2022-06" db="UniProtKB">
        <authorList>
            <consortium name="EnsemblMetazoa"/>
        </authorList>
    </citation>
    <scope>IDENTIFICATION</scope>
</reference>
<accession>A0A8R2NKR8</accession>
<dbReference type="Proteomes" id="UP000007819">
    <property type="component" value="Chromosome A1"/>
</dbReference>
<dbReference type="RefSeq" id="XP_029342257.1">
    <property type="nucleotide sequence ID" value="XM_029486397.1"/>
</dbReference>
<organism evidence="2 3">
    <name type="scientific">Acyrthosiphon pisum</name>
    <name type="common">Pea aphid</name>
    <dbReference type="NCBI Taxonomy" id="7029"/>
    <lineage>
        <taxon>Eukaryota</taxon>
        <taxon>Metazoa</taxon>
        <taxon>Ecdysozoa</taxon>
        <taxon>Arthropoda</taxon>
        <taxon>Hexapoda</taxon>
        <taxon>Insecta</taxon>
        <taxon>Pterygota</taxon>
        <taxon>Neoptera</taxon>
        <taxon>Paraneoptera</taxon>
        <taxon>Hemiptera</taxon>
        <taxon>Sternorrhyncha</taxon>
        <taxon>Aphidomorpha</taxon>
        <taxon>Aphidoidea</taxon>
        <taxon>Aphididae</taxon>
        <taxon>Macrosiphini</taxon>
        <taxon>Acyrthosiphon</taxon>
    </lineage>
</organism>
<evidence type="ECO:0000313" key="2">
    <source>
        <dbReference type="EnsemblMetazoa" id="XP_029342257.1"/>
    </source>
</evidence>
<keyword evidence="1" id="KW-0732">Signal</keyword>
<reference evidence="3" key="1">
    <citation type="submission" date="2010-06" db="EMBL/GenBank/DDBJ databases">
        <authorList>
            <person name="Jiang H."/>
            <person name="Abraham K."/>
            <person name="Ali S."/>
            <person name="Alsbrooks S.L."/>
            <person name="Anim B.N."/>
            <person name="Anosike U.S."/>
            <person name="Attaway T."/>
            <person name="Bandaranaike D.P."/>
            <person name="Battles P.K."/>
            <person name="Bell S.N."/>
            <person name="Bell A.V."/>
            <person name="Beltran B."/>
            <person name="Bickham C."/>
            <person name="Bustamante Y."/>
            <person name="Caleb T."/>
            <person name="Canada A."/>
            <person name="Cardenas V."/>
            <person name="Carter K."/>
            <person name="Chacko J."/>
            <person name="Chandrabose M.N."/>
            <person name="Chavez D."/>
            <person name="Chavez A."/>
            <person name="Chen L."/>
            <person name="Chu H.-S."/>
            <person name="Claassen K.J."/>
            <person name="Cockrell R."/>
            <person name="Collins M."/>
            <person name="Cooper J.A."/>
            <person name="Cree A."/>
            <person name="Curry S.M."/>
            <person name="Da Y."/>
            <person name="Dao M.D."/>
            <person name="Das B."/>
            <person name="Davila M.-L."/>
            <person name="Davy-Carroll L."/>
            <person name="Denson S."/>
            <person name="Dinh H."/>
            <person name="Ebong V.E."/>
            <person name="Edwards J.R."/>
            <person name="Egan A."/>
            <person name="El-Daye J."/>
            <person name="Escobedo L."/>
            <person name="Fernandez S."/>
            <person name="Fernando P.R."/>
            <person name="Flagg N."/>
            <person name="Forbes L.D."/>
            <person name="Fowler R.G."/>
            <person name="Fu Q."/>
            <person name="Gabisi R.A."/>
            <person name="Ganer J."/>
            <person name="Garbino Pronczuk A."/>
            <person name="Garcia R.M."/>
            <person name="Garner T."/>
            <person name="Garrett T.E."/>
            <person name="Gonzalez D.A."/>
            <person name="Hamid H."/>
            <person name="Hawkins E.S."/>
            <person name="Hirani K."/>
            <person name="Hogues M.E."/>
            <person name="Hollins B."/>
            <person name="Hsiao C.-H."/>
            <person name="Jabil R."/>
            <person name="James M.L."/>
            <person name="Jhangiani S.N."/>
            <person name="Johnson B."/>
            <person name="Johnson Q."/>
            <person name="Joshi V."/>
            <person name="Kalu J.B."/>
            <person name="Kam C."/>
            <person name="Kashfia A."/>
            <person name="Keebler J."/>
            <person name="Kisamo H."/>
            <person name="Kovar C.L."/>
            <person name="Lago L.A."/>
            <person name="Lai C.-Y."/>
            <person name="Laidlaw J."/>
            <person name="Lara F."/>
            <person name="Le T.-K."/>
            <person name="Lee S.L."/>
            <person name="Legall F.H."/>
            <person name="Lemon S.J."/>
            <person name="Lewis L.R."/>
            <person name="Li B."/>
            <person name="Liu Y."/>
            <person name="Liu Y.-S."/>
            <person name="Lopez J."/>
            <person name="Lozado R.J."/>
            <person name="Lu J."/>
            <person name="Madu R.C."/>
            <person name="Maheshwari M."/>
            <person name="Maheshwari R."/>
            <person name="Malloy K."/>
            <person name="Martinez E."/>
            <person name="Mathew T."/>
            <person name="Mercado I.C."/>
            <person name="Mercado C."/>
            <person name="Meyer B."/>
            <person name="Montgomery K."/>
            <person name="Morgan M.B."/>
            <person name="Munidasa M."/>
            <person name="Nazareth L.V."/>
            <person name="Nelson J."/>
            <person name="Ng B.M."/>
            <person name="Nguyen N.B."/>
            <person name="Nguyen P.Q."/>
            <person name="Nguyen T."/>
            <person name="Obregon M."/>
            <person name="Okwuonu G.O."/>
            <person name="Onwere C.G."/>
            <person name="Orozco G."/>
            <person name="Parra A."/>
            <person name="Patel S."/>
            <person name="Patil S."/>
            <person name="Perez A."/>
            <person name="Perez Y."/>
            <person name="Pham C."/>
            <person name="Primus E.L."/>
            <person name="Pu L.-L."/>
            <person name="Puazo M."/>
            <person name="Qin X."/>
            <person name="Quiroz J.B."/>
            <person name="Reese J."/>
            <person name="Richards S."/>
            <person name="Rives C.M."/>
            <person name="Robberts R."/>
            <person name="Ruiz S.J."/>
            <person name="Ruiz M.J."/>
            <person name="Santibanez J."/>
            <person name="Schneider B.W."/>
            <person name="Sisson I."/>
            <person name="Smith M."/>
            <person name="Sodergren E."/>
            <person name="Song X.-Z."/>
            <person name="Song B.B."/>
            <person name="Summersgill H."/>
            <person name="Thelus R."/>
            <person name="Thornton R.D."/>
            <person name="Trejos Z.Y."/>
            <person name="Usmani K."/>
            <person name="Vattathil S."/>
            <person name="Villasana D."/>
            <person name="Walker D.L."/>
            <person name="Wang S."/>
            <person name="Wang K."/>
            <person name="White C.S."/>
            <person name="Williams A.C."/>
            <person name="Williamson J."/>
            <person name="Wilson K."/>
            <person name="Woghiren I.O."/>
            <person name="Woodworth J.R."/>
            <person name="Worley K.C."/>
            <person name="Wright R.A."/>
            <person name="Wu W."/>
            <person name="Young L."/>
            <person name="Zhang L."/>
            <person name="Zhang J."/>
            <person name="Zhu Y."/>
            <person name="Muzny D.M."/>
            <person name="Weinstock G."/>
            <person name="Gibbs R.A."/>
        </authorList>
    </citation>
    <scope>NUCLEOTIDE SEQUENCE [LARGE SCALE GENOMIC DNA]</scope>
    <source>
        <strain evidence="3">LSR1</strain>
    </source>
</reference>
<dbReference type="GeneID" id="115033581"/>
<dbReference type="EnsemblMetazoa" id="XM_029486397.1">
    <property type="protein sequence ID" value="XP_029342257.1"/>
    <property type="gene ID" value="LOC115033581"/>
</dbReference>
<proteinExistence type="predicted"/>
<dbReference type="OrthoDB" id="6598183at2759"/>
<protein>
    <submittedName>
        <fullName evidence="2">Uncharacterized protein</fullName>
    </submittedName>
</protein>
<dbReference type="KEGG" id="api:115033581"/>
<evidence type="ECO:0000256" key="1">
    <source>
        <dbReference type="ARBA" id="ARBA00022729"/>
    </source>
</evidence>
<dbReference type="AlphaFoldDB" id="A0A8R2NKR8"/>
<keyword evidence="3" id="KW-1185">Reference proteome</keyword>
<dbReference type="InterPro" id="IPR036846">
    <property type="entry name" value="GM2-AP_sf"/>
</dbReference>
<dbReference type="SUPFAM" id="SSF63707">
    <property type="entry name" value="Ganglioside M2 (gm2) activator"/>
    <property type="match status" value="1"/>
</dbReference>
<sequence length="156" mass="17738">MVFKQVYNCIPTQNAKIQFNMSLSHKDNIPMLVANSSSTIPFDDNLSVEMKMALKDSSGVWKENVFIHKSPNACSSLKRLFGKGWPELIHGYGYPTINCPIPPGVYISPGMNMQSICENANFPKMFIYGTYKLHMYYTRKNEINGCQGIIFDIKRP</sequence>
<evidence type="ECO:0000313" key="3">
    <source>
        <dbReference type="Proteomes" id="UP000007819"/>
    </source>
</evidence>